<dbReference type="eggNOG" id="COG1309">
    <property type="taxonomic scope" value="Bacteria"/>
</dbReference>
<dbReference type="PANTHER" id="PTHR47506:SF1">
    <property type="entry name" value="HTH-TYPE TRANSCRIPTIONAL REGULATOR YJDC"/>
    <property type="match status" value="1"/>
</dbReference>
<dbReference type="Pfam" id="PF00440">
    <property type="entry name" value="TetR_N"/>
    <property type="match status" value="1"/>
</dbReference>
<protein>
    <submittedName>
        <fullName evidence="6">TetR family transcriptional regulator</fullName>
    </submittedName>
</protein>
<evidence type="ECO:0000259" key="5">
    <source>
        <dbReference type="PROSITE" id="PS50977"/>
    </source>
</evidence>
<dbReference type="InterPro" id="IPR001647">
    <property type="entry name" value="HTH_TetR"/>
</dbReference>
<proteinExistence type="predicted"/>
<dbReference type="Pfam" id="PF16925">
    <property type="entry name" value="TetR_C_13"/>
    <property type="match status" value="1"/>
</dbReference>
<evidence type="ECO:0000313" key="6">
    <source>
        <dbReference type="EMBL" id="EJZ08500.1"/>
    </source>
</evidence>
<dbReference type="SUPFAM" id="SSF46689">
    <property type="entry name" value="Homeodomain-like"/>
    <property type="match status" value="1"/>
</dbReference>
<dbReference type="HOGENOM" id="CLU_069356_28_0_11"/>
<feature type="DNA-binding region" description="H-T-H motif" evidence="4">
    <location>
        <begin position="29"/>
        <end position="48"/>
    </location>
</feature>
<dbReference type="PATRIC" id="fig|1194972.3.peg.3061"/>
<accession>K0UU57</accession>
<dbReference type="Gene3D" id="1.10.10.60">
    <property type="entry name" value="Homeodomain-like"/>
    <property type="match status" value="1"/>
</dbReference>
<dbReference type="InterPro" id="IPR036271">
    <property type="entry name" value="Tet_transcr_reg_TetR-rel_C_sf"/>
</dbReference>
<dbReference type="SUPFAM" id="SSF48498">
    <property type="entry name" value="Tetracyclin repressor-like, C-terminal domain"/>
    <property type="match status" value="1"/>
</dbReference>
<keyword evidence="1" id="KW-0805">Transcription regulation</keyword>
<keyword evidence="7" id="KW-1185">Reference proteome</keyword>
<name>K0UU57_MYCVA</name>
<dbReference type="Proteomes" id="UP000006072">
    <property type="component" value="Unassembled WGS sequence"/>
</dbReference>
<dbReference type="EMBL" id="ALQA01000031">
    <property type="protein sequence ID" value="EJZ08500.1"/>
    <property type="molecule type" value="Genomic_DNA"/>
</dbReference>
<keyword evidence="2 4" id="KW-0238">DNA-binding</keyword>
<evidence type="ECO:0000256" key="1">
    <source>
        <dbReference type="ARBA" id="ARBA00023015"/>
    </source>
</evidence>
<dbReference type="InterPro" id="IPR011075">
    <property type="entry name" value="TetR_C"/>
</dbReference>
<dbReference type="PRINTS" id="PR00455">
    <property type="entry name" value="HTHTETR"/>
</dbReference>
<organism evidence="6 7">
    <name type="scientific">Mycolicibacterium vaccae ATCC 25954</name>
    <dbReference type="NCBI Taxonomy" id="1194972"/>
    <lineage>
        <taxon>Bacteria</taxon>
        <taxon>Bacillati</taxon>
        <taxon>Actinomycetota</taxon>
        <taxon>Actinomycetes</taxon>
        <taxon>Mycobacteriales</taxon>
        <taxon>Mycobacteriaceae</taxon>
        <taxon>Mycolicibacterium</taxon>
    </lineage>
</organism>
<dbReference type="PANTHER" id="PTHR47506">
    <property type="entry name" value="TRANSCRIPTIONAL REGULATORY PROTEIN"/>
    <property type="match status" value="1"/>
</dbReference>
<sequence>MGRHREFDVDEALDAVLRVFWQKGYEGASYADLTKAAGVERPALYSAFGNKEALFRRALERYYERYLDYIPEALALPTAREVAAHFLFSAIALNTRYPEHTGCLGINGVLAGSDGAETVRQALIDARADGEAQIRERFEKAKADGDLPASADPEALAAFLLAVGHGIAVQAKAGFCRAKLEAVAEQALCSWPTA</sequence>
<reference evidence="6 7" key="1">
    <citation type="journal article" date="2012" name="J. Bacteriol.">
        <title>Complete Genome Sequence of Mycobacterium vaccae Type Strain ATCC 25954.</title>
        <authorList>
            <person name="Ho Y.S."/>
            <person name="Adroub S.A."/>
            <person name="Abadi M."/>
            <person name="Al Alwan B."/>
            <person name="Alkhateeb R."/>
            <person name="Gao G."/>
            <person name="Ragab A."/>
            <person name="Ali S."/>
            <person name="van Soolingen D."/>
            <person name="Bitter W."/>
            <person name="Pain A."/>
            <person name="Abdallah A.M."/>
        </authorList>
    </citation>
    <scope>NUCLEOTIDE SEQUENCE [LARGE SCALE GENOMIC DNA]</scope>
    <source>
        <strain evidence="6 7">ATCC 25954</strain>
    </source>
</reference>
<dbReference type="GO" id="GO:0003677">
    <property type="term" value="F:DNA binding"/>
    <property type="evidence" value="ECO:0007669"/>
    <property type="project" value="UniProtKB-UniRule"/>
</dbReference>
<evidence type="ECO:0000256" key="3">
    <source>
        <dbReference type="ARBA" id="ARBA00023163"/>
    </source>
</evidence>
<dbReference type="AlphaFoldDB" id="K0UU57"/>
<dbReference type="Gene3D" id="1.10.357.10">
    <property type="entry name" value="Tetracycline Repressor, domain 2"/>
    <property type="match status" value="1"/>
</dbReference>
<dbReference type="InterPro" id="IPR009057">
    <property type="entry name" value="Homeodomain-like_sf"/>
</dbReference>
<evidence type="ECO:0000313" key="7">
    <source>
        <dbReference type="Proteomes" id="UP000006072"/>
    </source>
</evidence>
<dbReference type="RefSeq" id="WP_003931592.1">
    <property type="nucleotide sequence ID" value="NZ_JH814693.1"/>
</dbReference>
<gene>
    <name evidence="6" type="ORF">MVAC_15333</name>
</gene>
<dbReference type="PROSITE" id="PS50977">
    <property type="entry name" value="HTH_TETR_2"/>
    <property type="match status" value="1"/>
</dbReference>
<keyword evidence="3" id="KW-0804">Transcription</keyword>
<evidence type="ECO:0000256" key="2">
    <source>
        <dbReference type="ARBA" id="ARBA00023125"/>
    </source>
</evidence>
<evidence type="ECO:0000256" key="4">
    <source>
        <dbReference type="PROSITE-ProRule" id="PRU00335"/>
    </source>
</evidence>
<comment type="caution">
    <text evidence="6">The sequence shown here is derived from an EMBL/GenBank/DDBJ whole genome shotgun (WGS) entry which is preliminary data.</text>
</comment>
<feature type="domain" description="HTH tetR-type" evidence="5">
    <location>
        <begin position="6"/>
        <end position="66"/>
    </location>
</feature>